<keyword evidence="2" id="KW-0812">Transmembrane</keyword>
<keyword evidence="2" id="KW-0472">Membrane</keyword>
<feature type="domain" description="YdbS-like PH" evidence="3">
    <location>
        <begin position="362"/>
        <end position="437"/>
    </location>
</feature>
<dbReference type="InterPro" id="IPR005182">
    <property type="entry name" value="YdbS-like_PH"/>
</dbReference>
<keyword evidence="5" id="KW-1185">Reference proteome</keyword>
<reference evidence="4 5" key="1">
    <citation type="submission" date="2021-06" db="EMBL/GenBank/DDBJ databases">
        <title>Actinoplanes lichenicola sp. nov., and Actinoplanes ovalisporus sp. nov., isolated from lichen in Thailand.</title>
        <authorList>
            <person name="Saeng-In P."/>
            <person name="Kanchanasin P."/>
            <person name="Yuki M."/>
            <person name="Kudo T."/>
            <person name="Ohkuma M."/>
            <person name="Phongsopitanun W."/>
            <person name="Tanasupawat S."/>
        </authorList>
    </citation>
    <scope>NUCLEOTIDE SEQUENCE [LARGE SCALE GENOMIC DNA]</scope>
    <source>
        <strain evidence="4 5">NBRC 110975</strain>
    </source>
</reference>
<gene>
    <name evidence="4" type="ORF">KOI35_20415</name>
</gene>
<feature type="domain" description="YdbS-like PH" evidence="3">
    <location>
        <begin position="72"/>
        <end position="151"/>
    </location>
</feature>
<evidence type="ECO:0000313" key="4">
    <source>
        <dbReference type="EMBL" id="MBU2665879.1"/>
    </source>
</evidence>
<proteinExistence type="predicted"/>
<sequence>MTAAEPPGTALTEPEPRRRLHPLSPVLHGAKSIAVIVAALSWQTLSQVGLERFTLVVAVIAVGVVIFSIVGWLTTGYQVVGRELRISDGVVRRRNRAIPLERLQTVELRRPLLAQLTGLAELRLEVIGGGKTEAPLAYLTVREASSLRDRLLRLAGRTAAVGAQPTDQPVGEAPAAPALERPMLRVSNRDLVVSQLLTPQAFFLPVGVAFVVLQFVMEGSWTFIGIASTVTAMAGVLLQPVRRVLQDWDFRLARDPEGRLAVRYGLLETRSQVVPLNRVQAVGATWPLLWRGQGWLHLRLAIAGNAGEPGGDSKSSDRLLPVGEFATARALVWDVLPGVDLAALATTPPPARARWLNPFSLRAIGVGLTPEVLVTRWGLLTREMHLVPYARLQSVRVVQGPLQRTLGLATVYADTARGRAGQAKDRDLAEAYALAAELAVRARNARGPATVLPTSPAAAAPRDEAYWQRPDGP</sequence>
<dbReference type="RefSeq" id="WP_215789095.1">
    <property type="nucleotide sequence ID" value="NZ_JAHKKG010000006.1"/>
</dbReference>
<dbReference type="Proteomes" id="UP001519654">
    <property type="component" value="Unassembled WGS sequence"/>
</dbReference>
<dbReference type="PANTHER" id="PTHR34473">
    <property type="entry name" value="UPF0699 TRANSMEMBRANE PROTEIN YDBS"/>
    <property type="match status" value="1"/>
</dbReference>
<evidence type="ECO:0000313" key="5">
    <source>
        <dbReference type="Proteomes" id="UP001519654"/>
    </source>
</evidence>
<feature type="compositionally biased region" description="Basic and acidic residues" evidence="1">
    <location>
        <begin position="461"/>
        <end position="473"/>
    </location>
</feature>
<feature type="transmembrane region" description="Helical" evidence="2">
    <location>
        <begin position="55"/>
        <end position="75"/>
    </location>
</feature>
<name>A0ABS5YR14_9ACTN</name>
<feature type="domain" description="YdbS-like PH" evidence="3">
    <location>
        <begin position="258"/>
        <end position="315"/>
    </location>
</feature>
<evidence type="ECO:0000259" key="3">
    <source>
        <dbReference type="Pfam" id="PF03703"/>
    </source>
</evidence>
<protein>
    <submittedName>
        <fullName evidence="4">PH domain-containing protein</fullName>
    </submittedName>
</protein>
<comment type="caution">
    <text evidence="4">The sequence shown here is derived from an EMBL/GenBank/DDBJ whole genome shotgun (WGS) entry which is preliminary data.</text>
</comment>
<feature type="region of interest" description="Disordered" evidence="1">
    <location>
        <begin position="447"/>
        <end position="473"/>
    </location>
</feature>
<dbReference type="Pfam" id="PF03703">
    <property type="entry name" value="bPH_2"/>
    <property type="match status" value="3"/>
</dbReference>
<keyword evidence="2" id="KW-1133">Transmembrane helix</keyword>
<dbReference type="EMBL" id="JAHKKG010000006">
    <property type="protein sequence ID" value="MBU2665879.1"/>
    <property type="molecule type" value="Genomic_DNA"/>
</dbReference>
<dbReference type="PIRSF" id="PIRSF026631">
    <property type="entry name" value="UCP026631"/>
    <property type="match status" value="1"/>
</dbReference>
<feature type="transmembrane region" description="Helical" evidence="2">
    <location>
        <begin position="191"/>
        <end position="213"/>
    </location>
</feature>
<evidence type="ECO:0000256" key="1">
    <source>
        <dbReference type="SAM" id="MobiDB-lite"/>
    </source>
</evidence>
<dbReference type="PANTHER" id="PTHR34473:SF2">
    <property type="entry name" value="UPF0699 TRANSMEMBRANE PROTEIN YDBT"/>
    <property type="match status" value="1"/>
</dbReference>
<organism evidence="4 5">
    <name type="scientific">Paractinoplanes bogorensis</name>
    <dbReference type="NCBI Taxonomy" id="1610840"/>
    <lineage>
        <taxon>Bacteria</taxon>
        <taxon>Bacillati</taxon>
        <taxon>Actinomycetota</taxon>
        <taxon>Actinomycetes</taxon>
        <taxon>Micromonosporales</taxon>
        <taxon>Micromonosporaceae</taxon>
        <taxon>Paractinoplanes</taxon>
    </lineage>
</organism>
<dbReference type="InterPro" id="IPR014529">
    <property type="entry name" value="UCP026631"/>
</dbReference>
<evidence type="ECO:0000256" key="2">
    <source>
        <dbReference type="SAM" id="Phobius"/>
    </source>
</evidence>
<feature type="transmembrane region" description="Helical" evidence="2">
    <location>
        <begin position="219"/>
        <end position="238"/>
    </location>
</feature>
<accession>A0ABS5YR14</accession>